<evidence type="ECO:0000256" key="4">
    <source>
        <dbReference type="ARBA" id="ARBA00011192"/>
    </source>
</evidence>
<evidence type="ECO:0000259" key="13">
    <source>
        <dbReference type="Pfam" id="PF22916"/>
    </source>
</evidence>
<sequence>MPKRSGELHLNRGAKRRNTGRRQLRGAVGDSEGQDGGNDHTVSEVKSSRPVENVNEPEDDEVEPEQGGLTAYNALLTLLGNDKSSGDGEIKKKTKKQKSSKTQAEQSGDKIEGLDEDQALEEEEEEEDDDENVTISAEDDNEGDAKDPFEYHFANPALEVVAKDPTFKPKKCAYKLLGTRSVLQLPEDRLAGSPEGASRVPSVDSLKLKYRIRAPFLQHNGDSLTDLQKELAFPMFNYQDLIFPGRSHANEEEVTNLYTLHILNHVLKTRDRVVKNNSKLSAHDGDDGDIEYRDQGFTRPKVLVLLPTRNSCYKFINRLISISGLRQTENKKRFKDAFYDEAQPPPTKPEDFRSFFAGNTDDMFCLGIKFTRQAIKLYTSFYSSDVIVASPLGLRMIIGNEGDSKTKRDYDFLSSIEVMLVDQADGILMQSWDNVEHIFKHTNLIPRDPHGCDFSRVRHWYLDQQAQRLRQTIILSQYTSPEMNMCLSKYCHNIGGKLKCRPEIEYGSIAKVGMKIRQTFTRLVSEEPREDPNVRFKYFTSTLLPSIMRGSSYHGTLIVVPSYMDFVRLRNYMDRENYSCACISEYTPVSTVSRARTYFASQRTKMLMMTERFHHFRRFQLKGVNQVIIYGLPENPTFYQEFIRFMVRTSLEQDVDPAVLRARIIFSKWDSLKLERIVGTKRAGVLLEGVNDVYEFN</sequence>
<feature type="compositionally biased region" description="Acidic residues" evidence="11">
    <location>
        <begin position="114"/>
        <end position="142"/>
    </location>
</feature>
<feature type="region of interest" description="Disordered" evidence="11">
    <location>
        <begin position="1"/>
        <end position="149"/>
    </location>
</feature>
<comment type="subunit">
    <text evidence="4 10">Component of the ribosomal small subunit (SSU) processome composed of at least 40 protein subunits and snoRNA U3.</text>
</comment>
<dbReference type="EMBL" id="HG937694">
    <property type="protein sequence ID" value="CDP37657.1"/>
    <property type="molecule type" value="Genomic_DNA"/>
</dbReference>
<keyword evidence="7 10" id="KW-0698">rRNA processing</keyword>
<dbReference type="PANTHER" id="PTHR12933:SF0">
    <property type="entry name" value="U3 SMALL NUCLEOLAR RNA-ASSOCIATED PROTEIN 25 HOMOLOG"/>
    <property type="match status" value="1"/>
</dbReference>
<keyword evidence="6 10" id="KW-0690">Ribosome biogenesis</keyword>
<accession>A0A060TFN4</accession>
<dbReference type="InterPro" id="IPR053939">
    <property type="entry name" value="UTP25_C"/>
</dbReference>
<comment type="similarity">
    <text evidence="3 10">Belongs to the UTP25 family.</text>
</comment>
<organism evidence="14">
    <name type="scientific">Blastobotrys adeninivorans</name>
    <name type="common">Yeast</name>
    <name type="synonym">Arxula adeninivorans</name>
    <dbReference type="NCBI Taxonomy" id="409370"/>
    <lineage>
        <taxon>Eukaryota</taxon>
        <taxon>Fungi</taxon>
        <taxon>Dikarya</taxon>
        <taxon>Ascomycota</taxon>
        <taxon>Saccharomycotina</taxon>
        <taxon>Dipodascomycetes</taxon>
        <taxon>Dipodascales</taxon>
        <taxon>Trichomonascaceae</taxon>
        <taxon>Blastobotrys</taxon>
    </lineage>
</organism>
<keyword evidence="9 10" id="KW-0687">Ribonucleoprotein</keyword>
<name>A0A060TFN4_BLAAD</name>
<evidence type="ECO:0000256" key="7">
    <source>
        <dbReference type="ARBA" id="ARBA00022552"/>
    </source>
</evidence>
<comment type="subcellular location">
    <subcellularLocation>
        <location evidence="2 10">Nucleus</location>
        <location evidence="2 10">Nucleolus</location>
    </subcellularLocation>
</comment>
<protein>
    <recommendedName>
        <fullName evidence="5 10">U3 small nucleolar RNA-associated protein 25</fullName>
        <shortName evidence="10">U3 snoRNA-associated protein 25</shortName>
    </recommendedName>
</protein>
<dbReference type="FunFam" id="3.40.50.300:FF:002356">
    <property type="entry name" value="U3 small nucleolar RNA-associated protein 25"/>
    <property type="match status" value="1"/>
</dbReference>
<evidence type="ECO:0000256" key="11">
    <source>
        <dbReference type="SAM" id="MobiDB-lite"/>
    </source>
</evidence>
<reference evidence="14" key="1">
    <citation type="submission" date="2014-02" db="EMBL/GenBank/DDBJ databases">
        <authorList>
            <person name="Genoscope - CEA"/>
        </authorList>
    </citation>
    <scope>NUCLEOTIDE SEQUENCE</scope>
    <source>
        <strain evidence="14">LS3</strain>
    </source>
</reference>
<evidence type="ECO:0000256" key="9">
    <source>
        <dbReference type="ARBA" id="ARBA00023274"/>
    </source>
</evidence>
<dbReference type="Gene3D" id="3.40.50.300">
    <property type="entry name" value="P-loop containing nucleotide triphosphate hydrolases"/>
    <property type="match status" value="1"/>
</dbReference>
<evidence type="ECO:0000259" key="12">
    <source>
        <dbReference type="Pfam" id="PF06862"/>
    </source>
</evidence>
<dbReference type="InterPro" id="IPR053940">
    <property type="entry name" value="UTP25_NTPase-like"/>
</dbReference>
<dbReference type="InterPro" id="IPR010678">
    <property type="entry name" value="UTP25"/>
</dbReference>
<evidence type="ECO:0000256" key="2">
    <source>
        <dbReference type="ARBA" id="ARBA00004604"/>
    </source>
</evidence>
<dbReference type="PhylomeDB" id="A0A060TFN4"/>
<dbReference type="Pfam" id="PF06862">
    <property type="entry name" value="Utp25_C"/>
    <property type="match status" value="1"/>
</dbReference>
<proteinExistence type="inferred from homology"/>
<evidence type="ECO:0000256" key="6">
    <source>
        <dbReference type="ARBA" id="ARBA00022517"/>
    </source>
</evidence>
<feature type="compositionally biased region" description="Acidic residues" evidence="11">
    <location>
        <begin position="55"/>
        <end position="64"/>
    </location>
</feature>
<feature type="compositionally biased region" description="Basic and acidic residues" evidence="11">
    <location>
        <begin position="1"/>
        <end position="10"/>
    </location>
</feature>
<dbReference type="PANTHER" id="PTHR12933">
    <property type="entry name" value="ORF PROTEIN-RELATED"/>
    <property type="match status" value="1"/>
</dbReference>
<comment type="function">
    <text evidence="1 10">DEAD-box RNA helicase-like protein required for pre-18S rRNA processing, specifically at sites A0, A1, and A2.</text>
</comment>
<evidence type="ECO:0000256" key="8">
    <source>
        <dbReference type="ARBA" id="ARBA00023242"/>
    </source>
</evidence>
<evidence type="ECO:0000256" key="3">
    <source>
        <dbReference type="ARBA" id="ARBA00009223"/>
    </source>
</evidence>
<evidence type="ECO:0000256" key="10">
    <source>
        <dbReference type="RuleBase" id="RU365070"/>
    </source>
</evidence>
<evidence type="ECO:0000313" key="14">
    <source>
        <dbReference type="EMBL" id="CDP37657.1"/>
    </source>
</evidence>
<reference evidence="14" key="2">
    <citation type="submission" date="2014-06" db="EMBL/GenBank/DDBJ databases">
        <title>The complete genome of Blastobotrys (Arxula) adeninivorans LS3 - a yeast of biotechnological interest.</title>
        <authorList>
            <person name="Kunze G."/>
            <person name="Gaillardin C."/>
            <person name="Czernicka M."/>
            <person name="Durrens P."/>
            <person name="Martin T."/>
            <person name="Boer E."/>
            <person name="Gabaldon T."/>
            <person name="Cruz J."/>
            <person name="Talla E."/>
            <person name="Marck C."/>
            <person name="Goffeau A."/>
            <person name="Barbe V."/>
            <person name="Baret P."/>
            <person name="Baronian K."/>
            <person name="Beier S."/>
            <person name="Bleykasten C."/>
            <person name="Bode R."/>
            <person name="Casaregola S."/>
            <person name="Despons L."/>
            <person name="Fairhead C."/>
            <person name="Giersberg M."/>
            <person name="Gierski P."/>
            <person name="Hahnel U."/>
            <person name="Hartmann A."/>
            <person name="Jankowska D."/>
            <person name="Jubin C."/>
            <person name="Jung P."/>
            <person name="Lafontaine I."/>
            <person name="Leh-Louis V."/>
            <person name="Lemaire M."/>
            <person name="Marcet-Houben M."/>
            <person name="Mascher M."/>
            <person name="Morel G."/>
            <person name="Richard G.-F."/>
            <person name="Riechen J."/>
            <person name="Sacerdot C."/>
            <person name="Sarkar A."/>
            <person name="Savel G."/>
            <person name="Schacherer J."/>
            <person name="Sherman D."/>
            <person name="Straub M.-L."/>
            <person name="Stein N."/>
            <person name="Thierry A."/>
            <person name="Trautwein-Schult A."/>
            <person name="Westhof E."/>
            <person name="Worch S."/>
            <person name="Dujon B."/>
            <person name="Souciet J.-L."/>
            <person name="Wincker P."/>
            <person name="Scholz U."/>
            <person name="Neuveglise N."/>
        </authorList>
    </citation>
    <scope>NUCLEOTIDE SEQUENCE</scope>
    <source>
        <strain evidence="14">LS3</strain>
    </source>
</reference>
<feature type="compositionally biased region" description="Basic residues" evidence="11">
    <location>
        <begin position="12"/>
        <end position="24"/>
    </location>
</feature>
<dbReference type="AlphaFoldDB" id="A0A060TFN4"/>
<gene>
    <name evidence="14" type="ORF">GNLVRS02_ARAD1D16434g</name>
</gene>
<feature type="compositionally biased region" description="Basic and acidic residues" evidence="11">
    <location>
        <begin position="37"/>
        <end position="49"/>
    </location>
</feature>
<dbReference type="InterPro" id="IPR027417">
    <property type="entry name" value="P-loop_NTPase"/>
</dbReference>
<dbReference type="GO" id="GO:0034511">
    <property type="term" value="F:U3 snoRNA binding"/>
    <property type="evidence" value="ECO:0007669"/>
    <property type="project" value="InterPro"/>
</dbReference>
<dbReference type="GO" id="GO:0032040">
    <property type="term" value="C:small-subunit processome"/>
    <property type="evidence" value="ECO:0007669"/>
    <property type="project" value="TreeGrafter"/>
</dbReference>
<feature type="domain" description="UTP25 NTP hydrolase-like" evidence="13">
    <location>
        <begin position="238"/>
        <end position="497"/>
    </location>
</feature>
<evidence type="ECO:0000256" key="5">
    <source>
        <dbReference type="ARBA" id="ARBA00015422"/>
    </source>
</evidence>
<dbReference type="Pfam" id="PF22916">
    <property type="entry name" value="UTP25_NTPase-like"/>
    <property type="match status" value="1"/>
</dbReference>
<keyword evidence="8 10" id="KW-0539">Nucleus</keyword>
<dbReference type="GO" id="GO:0019843">
    <property type="term" value="F:rRNA binding"/>
    <property type="evidence" value="ECO:0007669"/>
    <property type="project" value="TreeGrafter"/>
</dbReference>
<evidence type="ECO:0000256" key="1">
    <source>
        <dbReference type="ARBA" id="ARBA00002883"/>
    </source>
</evidence>
<feature type="domain" description="UTP25 C-terminal" evidence="12">
    <location>
        <begin position="508"/>
        <end position="696"/>
    </location>
</feature>
<dbReference type="GO" id="GO:0000462">
    <property type="term" value="P:maturation of SSU-rRNA from tricistronic rRNA transcript (SSU-rRNA, 5.8S rRNA, LSU-rRNA)"/>
    <property type="evidence" value="ECO:0007669"/>
    <property type="project" value="TreeGrafter"/>
</dbReference>